<evidence type="ECO:0000256" key="1">
    <source>
        <dbReference type="ARBA" id="ARBA00004651"/>
    </source>
</evidence>
<feature type="transmembrane region" description="Helical" evidence="5">
    <location>
        <begin position="34"/>
        <end position="50"/>
    </location>
</feature>
<dbReference type="GO" id="GO:0005886">
    <property type="term" value="C:plasma membrane"/>
    <property type="evidence" value="ECO:0007669"/>
    <property type="project" value="UniProtKB-SubCell"/>
</dbReference>
<proteinExistence type="predicted"/>
<dbReference type="Proteomes" id="UP001220662">
    <property type="component" value="Unassembled WGS sequence"/>
</dbReference>
<dbReference type="SUPFAM" id="SSF52540">
    <property type="entry name" value="P-loop containing nucleoside triphosphate hydrolases"/>
    <property type="match status" value="1"/>
</dbReference>
<dbReference type="PANTHER" id="PTHR24221:SF654">
    <property type="entry name" value="ATP-BINDING CASSETTE SUB-FAMILY B MEMBER 6"/>
    <property type="match status" value="1"/>
</dbReference>
<dbReference type="GO" id="GO:0140359">
    <property type="term" value="F:ABC-type transporter activity"/>
    <property type="evidence" value="ECO:0007669"/>
    <property type="project" value="InterPro"/>
</dbReference>
<dbReference type="Gene3D" id="1.20.1560.10">
    <property type="entry name" value="ABC transporter type 1, transmembrane domain"/>
    <property type="match status" value="1"/>
</dbReference>
<name>A0AAW6P7C4_9PSED</name>
<feature type="transmembrane region" description="Helical" evidence="5">
    <location>
        <begin position="117"/>
        <end position="139"/>
    </location>
</feature>
<comment type="subcellular location">
    <subcellularLocation>
        <location evidence="1">Cell membrane</location>
        <topology evidence="1">Multi-pass membrane protein</topology>
    </subcellularLocation>
</comment>
<organism evidence="7 8">
    <name type="scientific">Pseudomonas citronellolis</name>
    <dbReference type="NCBI Taxonomy" id="53408"/>
    <lineage>
        <taxon>Bacteria</taxon>
        <taxon>Pseudomonadati</taxon>
        <taxon>Pseudomonadota</taxon>
        <taxon>Gammaproteobacteria</taxon>
        <taxon>Pseudomonadales</taxon>
        <taxon>Pseudomonadaceae</taxon>
        <taxon>Pseudomonas</taxon>
    </lineage>
</organism>
<dbReference type="PANTHER" id="PTHR24221">
    <property type="entry name" value="ATP-BINDING CASSETTE SUB-FAMILY B"/>
    <property type="match status" value="1"/>
</dbReference>
<keyword evidence="3 5" id="KW-1133">Transmembrane helix</keyword>
<evidence type="ECO:0000313" key="7">
    <source>
        <dbReference type="EMBL" id="MDF3843465.1"/>
    </source>
</evidence>
<feature type="transmembrane region" description="Helical" evidence="5">
    <location>
        <begin position="7"/>
        <end position="28"/>
    </location>
</feature>
<keyword evidence="2 5" id="KW-0812">Transmembrane</keyword>
<sequence length="319" mass="35467">MDTVSVFTFNVSGYASALAISVGCMIYLLSLSPLLFVLAALAIAGGMLIGRHAQHGWQRYYAGVGSAQEQLQKQYRAITQGGKELKLSRPRRRRVYQQQLSGAADDIARLKIAAMRLYWLGNVGSSTLFFLCIGALLVLGTRLELEQGVLIAFVLVMLFVRGPIEQVASGLPAAVQAQVAFRRIAAVLADFTQYEPDLLSERPTGVFPALQALELRDVSYTHLDSAGQPTFHLGPLDLHLEAGQRKRLALVHALLEQQPLMLFDEWAADQDPTFRRVFYEELLPDLKRQGKTLIVASHDDRFFHHADQLVQLRNGRVVD</sequence>
<dbReference type="InterPro" id="IPR036640">
    <property type="entry name" value="ABC1_TM_sf"/>
</dbReference>
<evidence type="ECO:0000256" key="5">
    <source>
        <dbReference type="SAM" id="Phobius"/>
    </source>
</evidence>
<reference evidence="7" key="1">
    <citation type="submission" date="2023-03" db="EMBL/GenBank/DDBJ databases">
        <title>Draft assemblies of triclosan tolerant bacteria isolated from returned activated sludge.</title>
        <authorList>
            <person name="Van Hamelsveld S."/>
        </authorList>
    </citation>
    <scope>NUCLEOTIDE SEQUENCE</scope>
    <source>
        <strain evidence="7">GW210015_S63</strain>
    </source>
</reference>
<dbReference type="Gene3D" id="3.40.50.300">
    <property type="entry name" value="P-loop containing nucleotide triphosphate hydrolases"/>
    <property type="match status" value="1"/>
</dbReference>
<evidence type="ECO:0000256" key="4">
    <source>
        <dbReference type="ARBA" id="ARBA00023136"/>
    </source>
</evidence>
<gene>
    <name evidence="7" type="ORF">P3W55_17270</name>
</gene>
<dbReference type="EMBL" id="JARJLR010000281">
    <property type="protein sequence ID" value="MDF3843465.1"/>
    <property type="molecule type" value="Genomic_DNA"/>
</dbReference>
<accession>A0AAW6P7C4</accession>
<evidence type="ECO:0000256" key="3">
    <source>
        <dbReference type="ARBA" id="ARBA00022989"/>
    </source>
</evidence>
<evidence type="ECO:0000256" key="2">
    <source>
        <dbReference type="ARBA" id="ARBA00022692"/>
    </source>
</evidence>
<dbReference type="AlphaFoldDB" id="A0AAW6P7C4"/>
<keyword evidence="4 5" id="KW-0472">Membrane</keyword>
<dbReference type="InterPro" id="IPR027417">
    <property type="entry name" value="P-loop_NTPase"/>
</dbReference>
<dbReference type="RefSeq" id="WP_276215067.1">
    <property type="nucleotide sequence ID" value="NZ_JARJLR010000281.1"/>
</dbReference>
<dbReference type="SUPFAM" id="SSF90123">
    <property type="entry name" value="ABC transporter transmembrane region"/>
    <property type="match status" value="1"/>
</dbReference>
<comment type="caution">
    <text evidence="7">The sequence shown here is derived from an EMBL/GenBank/DDBJ whole genome shotgun (WGS) entry which is preliminary data.</text>
</comment>
<feature type="domain" description="ABC transmembrane type-1" evidence="6">
    <location>
        <begin position="1"/>
        <end position="176"/>
    </location>
</feature>
<evidence type="ECO:0000313" key="8">
    <source>
        <dbReference type="Proteomes" id="UP001220662"/>
    </source>
</evidence>
<protein>
    <recommendedName>
        <fullName evidence="6">ABC transmembrane type-1 domain-containing protein</fullName>
    </recommendedName>
</protein>
<dbReference type="GO" id="GO:0005524">
    <property type="term" value="F:ATP binding"/>
    <property type="evidence" value="ECO:0007669"/>
    <property type="project" value="InterPro"/>
</dbReference>
<evidence type="ECO:0000259" key="6">
    <source>
        <dbReference type="PROSITE" id="PS50929"/>
    </source>
</evidence>
<dbReference type="InterPro" id="IPR039421">
    <property type="entry name" value="Type_1_exporter"/>
</dbReference>
<dbReference type="PROSITE" id="PS50929">
    <property type="entry name" value="ABC_TM1F"/>
    <property type="match status" value="1"/>
</dbReference>
<dbReference type="InterPro" id="IPR011527">
    <property type="entry name" value="ABC1_TM_dom"/>
</dbReference>